<organism evidence="4 5">
    <name type="scientific">Vitreoscilla filiformis</name>
    <dbReference type="NCBI Taxonomy" id="63"/>
    <lineage>
        <taxon>Bacteria</taxon>
        <taxon>Pseudomonadati</taxon>
        <taxon>Pseudomonadota</taxon>
        <taxon>Betaproteobacteria</taxon>
        <taxon>Neisseriales</taxon>
        <taxon>Neisseriaceae</taxon>
        <taxon>Vitreoscilla</taxon>
    </lineage>
</organism>
<evidence type="ECO:0000313" key="3">
    <source>
        <dbReference type="EMBL" id="ASM76828.1"/>
    </source>
</evidence>
<dbReference type="KEGG" id="vff:VITFI_CDS0668"/>
<accession>A0A221KE65</accession>
<dbReference type="Proteomes" id="UP000199729">
    <property type="component" value="Chromosome"/>
</dbReference>
<dbReference type="EMBL" id="CP022423">
    <property type="protein sequence ID" value="ASM76828.1"/>
    <property type="molecule type" value="Genomic_DNA"/>
</dbReference>
<dbReference type="EMBL" id="CP022423">
    <property type="protein sequence ID" value="ASM75879.1"/>
    <property type="molecule type" value="Genomic_DNA"/>
</dbReference>
<dbReference type="OrthoDB" id="8477619at2"/>
<evidence type="ECO:0000313" key="5">
    <source>
        <dbReference type="Proteomes" id="UP000199729"/>
    </source>
</evidence>
<reference evidence="4 5" key="1">
    <citation type="submission" date="2017-07" db="EMBL/GenBank/DDBJ databases">
        <title>Complete Genome Sequence of the cosmetic ferment Vitreoscilla filiformis (ATCC15551).</title>
        <authorList>
            <person name="Contreras S."/>
            <person name="Sagory-Zalkind P."/>
            <person name="Blanquart H."/>
            <person name="Iltis A."/>
            <person name="Morand S.C."/>
        </authorList>
    </citation>
    <scope>NUCLEOTIDE SEQUENCE [LARGE SCALE GENOMIC DNA]</scope>
    <source>
        <strain evidence="4 5">ATCC 15551</strain>
    </source>
</reference>
<gene>
    <name evidence="1" type="ORF">VITFI_CDS0100</name>
    <name evidence="2" type="ORF">VITFI_CDS0668</name>
    <name evidence="3" type="ORF">VITFI_CDS1050</name>
    <name evidence="4" type="ORF">VITFI_CDS1544</name>
</gene>
<dbReference type="KEGG" id="vff:VITFI_CDS1544"/>
<evidence type="ECO:0000313" key="2">
    <source>
        <dbReference type="EMBL" id="ASM76447.1"/>
    </source>
</evidence>
<name>A0A221KE65_VITFI</name>
<keyword evidence="5" id="KW-1185">Reference proteome</keyword>
<sequence length="1188" mass="123337">MPILSGDVVLLASAVMADVAEGGGAPTGTVISDAENALFPDISELDRAGGRVNLRKTFVAIRSDDTDTYFGSNVIVAQPPTDANTAVTLFARDATFDTRSEAQSRVEAYLNKGPLWPGYLYEGHITGQRVVQLFQRPSEAPPTVGQTLVLVKDEGLSTQVEQYIRAITVSSVTRTFTAGDGSEYQAAIVSVFLSDALRFDCPGSPASETFARLSTAAAVRDTVVADAGTYAGVSPLAESVSMGAMKIKAESIYSQLVPSAQTEAPLSVMPPYAAAGLPIPGAGSVTYTATHAWTPTTKLALPGGCLPGSLSIQVAGVTITDAGGMLRSAGADVGTIDYANGLLTSAAGDYSASKVITYTPAAQVLRVPQSAEIEITAASRSQSYVGVIDPQPQPGTLSASYRAGGRWYVLSDDGTGALKGSDASYGAGTFNPATGGYILTLGVLPDVGSSVILSWGAPTQETRHPTAVTLKATQTIALAPPAGTSVQPGSVTVSWLQAGVSKSATAGADGVLSGHATGTVRVAQGVIEAFAPATLPAVGAQLTIGYVAGPKTSDAFAHPSRQGDGRLAVTASAAITPGSLEVEWNTVTDTAVLGTYTLGQLTEMGVSTWVDPTQYARDDGGGKIMREGVQIGTVTYATGAITWNPDVTIKLPRPKYSAALDDDLYRWRLTYTGLEYVDAPSIYPADESGAVTLRYNSPGSTSTRTETVTFTPKVQLVPGVVAPVVPGTVVLTIPGSQPWGDSGTGVLRENTVASGWLTRGTIDYTTGVIALSSWATGATNALSRVSCVTTLGNALSSEFVFRASSAPLRPGSLSIQWTRTTGGPKSVTAGVDGVISGTGVAGSVDYETGLVRVRFGAMVTAAGNESQPWYSASRVESDGRIWRPDPIVMTTLRYSAVAYSYLPLDASILGMDPVRLPSDGRVPIFRAGGFVVVGAKTAVTATVANGQTVFAGRERLSRLRVVGANGAVISTGYTTDLDAGTATFSDVSAYAQPVRIEGRVEDMAMIRDVQINGEIGLSRPITHDYSAPGSYVSTALVLGDLFARVERVFDQSSWFGAWSDSPEPGSSTLAAYNNADHPILITNRGGITERWIARFTTTTSYELIGEHVGVVAVGNTGQDFEPLGPSGAPYMHIPAAGWGGGGWSVGAILRINTIGAMAPIWVVRTINPGAAYDTPDQFELSLRGDVDA</sequence>
<dbReference type="KEGG" id="vff:VITFI_CDS1050"/>
<dbReference type="RefSeq" id="WP_089415336.1">
    <property type="nucleotide sequence ID" value="NZ_CP022423.1"/>
</dbReference>
<dbReference type="EMBL" id="CP022423">
    <property type="protein sequence ID" value="ASM77322.1"/>
    <property type="molecule type" value="Genomic_DNA"/>
</dbReference>
<evidence type="ECO:0000313" key="4">
    <source>
        <dbReference type="EMBL" id="ASM77322.1"/>
    </source>
</evidence>
<dbReference type="EMBL" id="CP022423">
    <property type="protein sequence ID" value="ASM76447.1"/>
    <property type="molecule type" value="Genomic_DNA"/>
</dbReference>
<evidence type="ECO:0000313" key="1">
    <source>
        <dbReference type="EMBL" id="ASM75879.1"/>
    </source>
</evidence>
<dbReference type="AlphaFoldDB" id="A0A221KE65"/>
<protein>
    <submittedName>
        <fullName evidence="4">Uncharacterized protein</fullName>
    </submittedName>
</protein>
<dbReference type="KEGG" id="vff:VITFI_CDS0100"/>
<proteinExistence type="predicted"/>